<dbReference type="EMBL" id="JALNTZ010000007">
    <property type="protein sequence ID" value="KAJ3645981.1"/>
    <property type="molecule type" value="Genomic_DNA"/>
</dbReference>
<evidence type="ECO:0000313" key="1">
    <source>
        <dbReference type="EMBL" id="KAJ3645981.1"/>
    </source>
</evidence>
<comment type="caution">
    <text evidence="1">The sequence shown here is derived from an EMBL/GenBank/DDBJ whole genome shotgun (WGS) entry which is preliminary data.</text>
</comment>
<protein>
    <submittedName>
        <fullName evidence="1">Uncharacterized protein</fullName>
    </submittedName>
</protein>
<evidence type="ECO:0000313" key="2">
    <source>
        <dbReference type="Proteomes" id="UP001168821"/>
    </source>
</evidence>
<keyword evidence="2" id="KW-1185">Reference proteome</keyword>
<dbReference type="Proteomes" id="UP001168821">
    <property type="component" value="Unassembled WGS sequence"/>
</dbReference>
<name>A0AA38M7A1_9CUCU</name>
<accession>A0AA38M7A1</accession>
<sequence length="92" mass="10271">MARAKMACAKVSLRQSVPAPKCLAPSRPRQVGRAKSAAPNCPRPHYAMSMEEIGDTEKFYITTCHPNNFNSSIYTYKPTLKINIKFYSTSIS</sequence>
<dbReference type="AlphaFoldDB" id="A0AA38M7A1"/>
<gene>
    <name evidence="1" type="ORF">Zmor_023596</name>
</gene>
<proteinExistence type="predicted"/>
<organism evidence="1 2">
    <name type="scientific">Zophobas morio</name>
    <dbReference type="NCBI Taxonomy" id="2755281"/>
    <lineage>
        <taxon>Eukaryota</taxon>
        <taxon>Metazoa</taxon>
        <taxon>Ecdysozoa</taxon>
        <taxon>Arthropoda</taxon>
        <taxon>Hexapoda</taxon>
        <taxon>Insecta</taxon>
        <taxon>Pterygota</taxon>
        <taxon>Neoptera</taxon>
        <taxon>Endopterygota</taxon>
        <taxon>Coleoptera</taxon>
        <taxon>Polyphaga</taxon>
        <taxon>Cucujiformia</taxon>
        <taxon>Tenebrionidae</taxon>
        <taxon>Zophobas</taxon>
    </lineage>
</organism>
<reference evidence="1" key="1">
    <citation type="journal article" date="2023" name="G3 (Bethesda)">
        <title>Whole genome assemblies of Zophobas morio and Tenebrio molitor.</title>
        <authorList>
            <person name="Kaur S."/>
            <person name="Stinson S.A."/>
            <person name="diCenzo G.C."/>
        </authorList>
    </citation>
    <scope>NUCLEOTIDE SEQUENCE</scope>
    <source>
        <strain evidence="1">QUZm001</strain>
    </source>
</reference>